<sequence>MVHDVVGWQRGGRFMMKISLKPASSKSETRSSRLESPSRSEGGHQRSETTDDLRRVVSSWIDRGEAIPLNLKEEMDKIKSFAYTDFHFHSDLRSRALGVARCMKSLSNDLEALAAKVREESAALENIPRVCGFASLPDDVLAMIFDLVVNNYENWKYWYCGSRSWKSAVSLSHVSKHFRDVTLAHPRLWTKLSRSGKMAVSCLPRTKNAPLTIGIKFLLTESDEWAFQSILSKVLPYSNRWHSLGIYLDSVKKWEPENEESDEGQEIYGLSAASLKEMSIQSGFYDFTDSWPDWDWSRWYTPNLRSLTAFRYFPSSLPGLSYVTYLRLTFLIDDESLPKIMKEVAKMVSLKTLFLTLETADGDENPTLHEKMVFSNVTNLSISLEEHLPVDLSTPALTRALFSSMYFPLATELRVTFTGNAYIFDSDYDEKEHFNFYCNKAISRIFRHVDQFPLVKELYLGIKTEFEVSGAYAELSVPLLMLPSLKSLTLESDGRTIIKEPEHIDETEFDNGLIAMPPRVFGKTLPLLATVSLDILDESVALWLGDYLKSLKESEGGGWNDFRELAVWEADDDLDDGNLYQSTFSRDEALDWCENMING</sequence>
<keyword evidence="3" id="KW-1185">Reference proteome</keyword>
<feature type="region of interest" description="Disordered" evidence="1">
    <location>
        <begin position="19"/>
        <end position="51"/>
    </location>
</feature>
<dbReference type="OrthoDB" id="2624927at2759"/>
<dbReference type="InParanoid" id="A0A0H2S908"/>
<accession>A0A0H2S908</accession>
<dbReference type="Gene3D" id="1.20.1280.50">
    <property type="match status" value="1"/>
</dbReference>
<protein>
    <submittedName>
        <fullName evidence="2">Uncharacterized protein</fullName>
    </submittedName>
</protein>
<reference evidence="2 3" key="1">
    <citation type="submission" date="2015-04" db="EMBL/GenBank/DDBJ databases">
        <title>Complete genome sequence of Schizopora paradoxa KUC8140, a cosmopolitan wood degrader in East Asia.</title>
        <authorList>
            <consortium name="DOE Joint Genome Institute"/>
            <person name="Min B."/>
            <person name="Park H."/>
            <person name="Jang Y."/>
            <person name="Kim J.-J."/>
            <person name="Kim K.H."/>
            <person name="Pangilinan J."/>
            <person name="Lipzen A."/>
            <person name="Riley R."/>
            <person name="Grigoriev I.V."/>
            <person name="Spatafora J.W."/>
            <person name="Choi I.-G."/>
        </authorList>
    </citation>
    <scope>NUCLEOTIDE SEQUENCE [LARGE SCALE GENOMIC DNA]</scope>
    <source>
        <strain evidence="2 3">KUC8140</strain>
    </source>
</reference>
<organism evidence="2 3">
    <name type="scientific">Schizopora paradoxa</name>
    <dbReference type="NCBI Taxonomy" id="27342"/>
    <lineage>
        <taxon>Eukaryota</taxon>
        <taxon>Fungi</taxon>
        <taxon>Dikarya</taxon>
        <taxon>Basidiomycota</taxon>
        <taxon>Agaricomycotina</taxon>
        <taxon>Agaricomycetes</taxon>
        <taxon>Hymenochaetales</taxon>
        <taxon>Schizoporaceae</taxon>
        <taxon>Schizopora</taxon>
    </lineage>
</organism>
<feature type="compositionally biased region" description="Basic and acidic residues" evidence="1">
    <location>
        <begin position="27"/>
        <end position="51"/>
    </location>
</feature>
<name>A0A0H2S908_9AGAM</name>
<gene>
    <name evidence="2" type="ORF">SCHPADRAFT_886429</name>
</gene>
<dbReference type="Proteomes" id="UP000053477">
    <property type="component" value="Unassembled WGS sequence"/>
</dbReference>
<evidence type="ECO:0000313" key="2">
    <source>
        <dbReference type="EMBL" id="KLO18163.1"/>
    </source>
</evidence>
<dbReference type="AlphaFoldDB" id="A0A0H2S908"/>
<evidence type="ECO:0000256" key="1">
    <source>
        <dbReference type="SAM" id="MobiDB-lite"/>
    </source>
</evidence>
<dbReference type="EMBL" id="KQ085897">
    <property type="protein sequence ID" value="KLO18163.1"/>
    <property type="molecule type" value="Genomic_DNA"/>
</dbReference>
<proteinExistence type="predicted"/>
<evidence type="ECO:0000313" key="3">
    <source>
        <dbReference type="Proteomes" id="UP000053477"/>
    </source>
</evidence>